<dbReference type="InterPro" id="IPR018097">
    <property type="entry name" value="EGF_Ca-bd_CS"/>
</dbReference>
<dbReference type="PANTHER" id="PTHR24034:SF198">
    <property type="entry name" value="FIBRILLIN-1-LIKE"/>
    <property type="match status" value="1"/>
</dbReference>
<evidence type="ECO:0000256" key="4">
    <source>
        <dbReference type="PROSITE-ProRule" id="PRU00076"/>
    </source>
</evidence>
<dbReference type="PROSITE" id="PS00010">
    <property type="entry name" value="ASX_HYDROXYL"/>
    <property type="match status" value="1"/>
</dbReference>
<evidence type="ECO:0000313" key="7">
    <source>
        <dbReference type="Proteomes" id="UP000281553"/>
    </source>
</evidence>
<dbReference type="InterPro" id="IPR000152">
    <property type="entry name" value="EGF-type_Asp/Asn_hydroxyl_site"/>
</dbReference>
<dbReference type="OrthoDB" id="339125at2759"/>
<evidence type="ECO:0000259" key="5">
    <source>
        <dbReference type="PROSITE" id="PS50026"/>
    </source>
</evidence>
<evidence type="ECO:0000256" key="1">
    <source>
        <dbReference type="ARBA" id="ARBA00022536"/>
    </source>
</evidence>
<protein>
    <recommendedName>
        <fullName evidence="5">EGF-like domain-containing protein</fullName>
    </recommendedName>
</protein>
<organism evidence="6 7">
    <name type="scientific">Dibothriocephalus latus</name>
    <name type="common">Fish tapeworm</name>
    <name type="synonym">Diphyllobothrium latum</name>
    <dbReference type="NCBI Taxonomy" id="60516"/>
    <lineage>
        <taxon>Eukaryota</taxon>
        <taxon>Metazoa</taxon>
        <taxon>Spiralia</taxon>
        <taxon>Lophotrochozoa</taxon>
        <taxon>Platyhelminthes</taxon>
        <taxon>Cestoda</taxon>
        <taxon>Eucestoda</taxon>
        <taxon>Diphyllobothriidea</taxon>
        <taxon>Diphyllobothriidae</taxon>
        <taxon>Dibothriocephalus</taxon>
    </lineage>
</organism>
<dbReference type="SUPFAM" id="SSF57196">
    <property type="entry name" value="EGF/Laminin"/>
    <property type="match status" value="1"/>
</dbReference>
<dbReference type="InterPro" id="IPR000742">
    <property type="entry name" value="EGF"/>
</dbReference>
<name>A0A3P7NTR6_DIBLA</name>
<keyword evidence="3 4" id="KW-1015">Disulfide bond</keyword>
<dbReference type="AlphaFoldDB" id="A0A3P7NTR6"/>
<gene>
    <name evidence="6" type="ORF">DILT_LOCUS17845</name>
</gene>
<dbReference type="Gene3D" id="2.10.25.10">
    <property type="entry name" value="Laminin"/>
    <property type="match status" value="2"/>
</dbReference>
<dbReference type="GO" id="GO:0005509">
    <property type="term" value="F:calcium ion binding"/>
    <property type="evidence" value="ECO:0007669"/>
    <property type="project" value="InterPro"/>
</dbReference>
<dbReference type="InterPro" id="IPR001881">
    <property type="entry name" value="EGF-like_Ca-bd_dom"/>
</dbReference>
<keyword evidence="1 4" id="KW-0245">EGF-like domain</keyword>
<dbReference type="Proteomes" id="UP000281553">
    <property type="component" value="Unassembled WGS sequence"/>
</dbReference>
<accession>A0A3P7NTR6</accession>
<reference evidence="6 7" key="1">
    <citation type="submission" date="2018-11" db="EMBL/GenBank/DDBJ databases">
        <authorList>
            <consortium name="Pathogen Informatics"/>
        </authorList>
    </citation>
    <scope>NUCLEOTIDE SEQUENCE [LARGE SCALE GENOMIC DNA]</scope>
</reference>
<evidence type="ECO:0000313" key="6">
    <source>
        <dbReference type="EMBL" id="VDN39368.1"/>
    </source>
</evidence>
<keyword evidence="2" id="KW-0677">Repeat</keyword>
<dbReference type="SMART" id="SM00179">
    <property type="entry name" value="EGF_CA"/>
    <property type="match status" value="1"/>
</dbReference>
<dbReference type="PROSITE" id="PS01187">
    <property type="entry name" value="EGF_CA"/>
    <property type="match status" value="1"/>
</dbReference>
<dbReference type="InterPro" id="IPR050751">
    <property type="entry name" value="ECM_structural_protein"/>
</dbReference>
<dbReference type="PROSITE" id="PS01186">
    <property type="entry name" value="EGF_2"/>
    <property type="match status" value="2"/>
</dbReference>
<evidence type="ECO:0000256" key="2">
    <source>
        <dbReference type="ARBA" id="ARBA00022737"/>
    </source>
</evidence>
<dbReference type="Pfam" id="PF14670">
    <property type="entry name" value="FXa_inhibition"/>
    <property type="match status" value="1"/>
</dbReference>
<proteinExistence type="predicted"/>
<feature type="disulfide bond" evidence="4">
    <location>
        <begin position="49"/>
        <end position="58"/>
    </location>
</feature>
<dbReference type="EMBL" id="UYRU01095272">
    <property type="protein sequence ID" value="VDN39368.1"/>
    <property type="molecule type" value="Genomic_DNA"/>
</dbReference>
<dbReference type="PANTHER" id="PTHR24034">
    <property type="entry name" value="EGF-LIKE DOMAIN-CONTAINING PROTEIN"/>
    <property type="match status" value="1"/>
</dbReference>
<comment type="caution">
    <text evidence="4">Lacks conserved residue(s) required for the propagation of feature annotation.</text>
</comment>
<dbReference type="CDD" id="cd00054">
    <property type="entry name" value="EGF_CA"/>
    <property type="match status" value="1"/>
</dbReference>
<feature type="domain" description="EGF-like" evidence="5">
    <location>
        <begin position="28"/>
        <end position="59"/>
    </location>
</feature>
<feature type="non-terminal residue" evidence="6">
    <location>
        <position position="1"/>
    </location>
</feature>
<dbReference type="PROSITE" id="PS50026">
    <property type="entry name" value="EGF_3"/>
    <property type="match status" value="1"/>
</dbReference>
<keyword evidence="7" id="KW-1185">Reference proteome</keyword>
<evidence type="ECO:0000256" key="3">
    <source>
        <dbReference type="ARBA" id="ARBA00023157"/>
    </source>
</evidence>
<dbReference type="PROSITE" id="PS00022">
    <property type="entry name" value="EGF_1"/>
    <property type="match status" value="1"/>
</dbReference>
<dbReference type="SMART" id="SM00181">
    <property type="entry name" value="EGF"/>
    <property type="match status" value="2"/>
</dbReference>
<dbReference type="FunFam" id="2.10.25.10:FF:000010">
    <property type="entry name" value="Pro-epidermal growth factor"/>
    <property type="match status" value="1"/>
</dbReference>
<sequence>GNYECACWKGYVPAAQGDASKCIKGCVPGQNCIHGDCVTGAGGTPICRCKPGFRGSSCEEDINECLEKEGRGLCQQICTNTFGSFRCSCRPGYVLQSDGASCLKQSESEFGDVVRPSERDACKEKKPCEQLCFNTRVSLFSSSRTFVIMHIVFILMQSVVLRSSINYMDAGINLLNHNALYRVGIPFHRRDHCGSVLAKEQRPIQSEVFTA</sequence>